<comment type="function">
    <text evidence="1 11">Required for nuclear membrane fusion during karyogamy.</text>
</comment>
<dbReference type="OrthoDB" id="5311848at2759"/>
<reference evidence="13 14" key="1">
    <citation type="submission" date="2014-04" db="EMBL/GenBank/DDBJ databases">
        <authorList>
            <consortium name="DOE Joint Genome Institute"/>
            <person name="Kuo A."/>
            <person name="Kohler A."/>
            <person name="Costa M.D."/>
            <person name="Nagy L.G."/>
            <person name="Floudas D."/>
            <person name="Copeland A."/>
            <person name="Barry K.W."/>
            <person name="Cichocki N."/>
            <person name="Veneault-Fourrey C."/>
            <person name="LaButti K."/>
            <person name="Lindquist E.A."/>
            <person name="Lipzen A."/>
            <person name="Lundell T."/>
            <person name="Morin E."/>
            <person name="Murat C."/>
            <person name="Sun H."/>
            <person name="Tunlid A."/>
            <person name="Henrissat B."/>
            <person name="Grigoriev I.V."/>
            <person name="Hibbett D.S."/>
            <person name="Martin F."/>
            <person name="Nordberg H.P."/>
            <person name="Cantor M.N."/>
            <person name="Hua S.X."/>
        </authorList>
    </citation>
    <scope>NUCLEOTIDE SEQUENCE [LARGE SCALE GENOMIC DNA]</scope>
    <source>
        <strain evidence="13 14">441</strain>
    </source>
</reference>
<evidence type="ECO:0000256" key="5">
    <source>
        <dbReference type="ARBA" id="ARBA00022729"/>
    </source>
</evidence>
<comment type="subcellular location">
    <subcellularLocation>
        <location evidence="11">Endoplasmic reticulum membrane</location>
    </subcellularLocation>
    <subcellularLocation>
        <location evidence="11">Nucleus membrane</location>
    </subcellularLocation>
</comment>
<keyword evidence="4" id="KW-0812">Transmembrane</keyword>
<evidence type="ECO:0000256" key="7">
    <source>
        <dbReference type="ARBA" id="ARBA00022989"/>
    </source>
</evidence>
<evidence type="ECO:0000256" key="10">
    <source>
        <dbReference type="ARBA" id="ARBA00023242"/>
    </source>
</evidence>
<dbReference type="GO" id="GO:0005789">
    <property type="term" value="C:endoplasmic reticulum membrane"/>
    <property type="evidence" value="ECO:0007669"/>
    <property type="project" value="UniProtKB-SubCell"/>
</dbReference>
<dbReference type="EMBL" id="KN833706">
    <property type="protein sequence ID" value="KIK25758.1"/>
    <property type="molecule type" value="Genomic_DNA"/>
</dbReference>
<dbReference type="GO" id="GO:0031965">
    <property type="term" value="C:nuclear membrane"/>
    <property type="evidence" value="ECO:0007669"/>
    <property type="project" value="UniProtKB-SubCell"/>
</dbReference>
<dbReference type="Pfam" id="PF04163">
    <property type="entry name" value="Tht1"/>
    <property type="match status" value="1"/>
</dbReference>
<evidence type="ECO:0000256" key="12">
    <source>
        <dbReference type="SAM" id="SignalP"/>
    </source>
</evidence>
<evidence type="ECO:0000256" key="8">
    <source>
        <dbReference type="ARBA" id="ARBA00023136"/>
    </source>
</evidence>
<keyword evidence="6 11" id="KW-0256">Endoplasmic reticulum</keyword>
<accession>A0A0D0A0V5</accession>
<dbReference type="AlphaFoldDB" id="A0A0D0A0V5"/>
<proteinExistence type="inferred from homology"/>
<evidence type="ECO:0000256" key="6">
    <source>
        <dbReference type="ARBA" id="ARBA00022824"/>
    </source>
</evidence>
<evidence type="ECO:0000256" key="4">
    <source>
        <dbReference type="ARBA" id="ARBA00022692"/>
    </source>
</evidence>
<reference evidence="14" key="2">
    <citation type="submission" date="2015-01" db="EMBL/GenBank/DDBJ databases">
        <title>Evolutionary Origins and Diversification of the Mycorrhizal Mutualists.</title>
        <authorList>
            <consortium name="DOE Joint Genome Institute"/>
            <consortium name="Mycorrhizal Genomics Consortium"/>
            <person name="Kohler A."/>
            <person name="Kuo A."/>
            <person name="Nagy L.G."/>
            <person name="Floudas D."/>
            <person name="Copeland A."/>
            <person name="Barry K.W."/>
            <person name="Cichocki N."/>
            <person name="Veneault-Fourrey C."/>
            <person name="LaButti K."/>
            <person name="Lindquist E.A."/>
            <person name="Lipzen A."/>
            <person name="Lundell T."/>
            <person name="Morin E."/>
            <person name="Murat C."/>
            <person name="Riley R."/>
            <person name="Ohm R."/>
            <person name="Sun H."/>
            <person name="Tunlid A."/>
            <person name="Henrissat B."/>
            <person name="Grigoriev I.V."/>
            <person name="Hibbett D.S."/>
            <person name="Martin F."/>
        </authorList>
    </citation>
    <scope>NUCLEOTIDE SEQUENCE [LARGE SCALE GENOMIC DNA]</scope>
    <source>
        <strain evidence="14">441</strain>
    </source>
</reference>
<dbReference type="InterPro" id="IPR007292">
    <property type="entry name" value="Nuclear_fusion_Kar5"/>
</dbReference>
<evidence type="ECO:0000313" key="13">
    <source>
        <dbReference type="EMBL" id="KIK25758.1"/>
    </source>
</evidence>
<evidence type="ECO:0000256" key="3">
    <source>
        <dbReference type="ARBA" id="ARBA00022459"/>
    </source>
</evidence>
<evidence type="ECO:0000256" key="11">
    <source>
        <dbReference type="RuleBase" id="RU368082"/>
    </source>
</evidence>
<dbReference type="PANTHER" id="PTHR28012">
    <property type="entry name" value="NUCLEAR FUSION PROTEIN KAR5"/>
    <property type="match status" value="1"/>
</dbReference>
<dbReference type="PANTHER" id="PTHR28012:SF1">
    <property type="entry name" value="NUCLEAR FUSION PROTEIN KAR5"/>
    <property type="match status" value="1"/>
</dbReference>
<keyword evidence="14" id="KW-1185">Reference proteome</keyword>
<evidence type="ECO:0000256" key="2">
    <source>
        <dbReference type="ARBA" id="ARBA00010473"/>
    </source>
</evidence>
<evidence type="ECO:0000256" key="1">
    <source>
        <dbReference type="ARBA" id="ARBA00003389"/>
    </source>
</evidence>
<dbReference type="GO" id="GO:0000742">
    <property type="term" value="P:karyogamy involved in conjugation with cellular fusion"/>
    <property type="evidence" value="ECO:0007669"/>
    <property type="project" value="UniProtKB-UniRule"/>
</dbReference>
<keyword evidence="10 11" id="KW-0539">Nucleus</keyword>
<gene>
    <name evidence="13" type="ORF">PISMIDRAFT_335111</name>
</gene>
<comment type="similarity">
    <text evidence="2 11">Belongs to the KAR5 family.</text>
</comment>
<keyword evidence="9" id="KW-0325">Glycoprotein</keyword>
<keyword evidence="5 11" id="KW-0732">Signal</keyword>
<dbReference type="GO" id="GO:0048288">
    <property type="term" value="P:nuclear membrane fusion involved in karyogamy"/>
    <property type="evidence" value="ECO:0007669"/>
    <property type="project" value="UniProtKB-UniRule"/>
</dbReference>
<dbReference type="Proteomes" id="UP000054018">
    <property type="component" value="Unassembled WGS sequence"/>
</dbReference>
<keyword evidence="8" id="KW-0472">Membrane</keyword>
<name>A0A0D0A0V5_9AGAM</name>
<keyword evidence="7" id="KW-1133">Transmembrane helix</keyword>
<organism evidence="13 14">
    <name type="scientific">Pisolithus microcarpus 441</name>
    <dbReference type="NCBI Taxonomy" id="765257"/>
    <lineage>
        <taxon>Eukaryota</taxon>
        <taxon>Fungi</taxon>
        <taxon>Dikarya</taxon>
        <taxon>Basidiomycota</taxon>
        <taxon>Agaricomycotina</taxon>
        <taxon>Agaricomycetes</taxon>
        <taxon>Agaricomycetidae</taxon>
        <taxon>Boletales</taxon>
        <taxon>Sclerodermatineae</taxon>
        <taxon>Pisolithaceae</taxon>
        <taxon>Pisolithus</taxon>
    </lineage>
</organism>
<protein>
    <submittedName>
        <fullName evidence="13">Uncharacterized protein</fullName>
    </submittedName>
</protein>
<feature type="chain" id="PRO_5002206626" evidence="12">
    <location>
        <begin position="18"/>
        <end position="246"/>
    </location>
</feature>
<dbReference type="HOGENOM" id="CLU_098742_0_0_1"/>
<evidence type="ECO:0000313" key="14">
    <source>
        <dbReference type="Proteomes" id="UP000054018"/>
    </source>
</evidence>
<feature type="signal peptide" evidence="12">
    <location>
        <begin position="1"/>
        <end position="17"/>
    </location>
</feature>
<sequence>MFRVASLVALHAALCLAWSWSNTLRDTGSLETYADSTVRDLQDALVELSDPELDTLFSGKNVLGSYHRKADCFQDAMSRVKTRCEESHMDEQERIQAAISMTLCELATARHYAPPMECAAFSKGQQSPPSGHVQAACVEYTFVSSASFRHSAAHVSLYYDRALSRSAQFWSSYSGYLRELPQLCFAFRRWLDVDIAKDVYRNITAEKLALLKFLNAREKDAVTTQQFWMRTNQVEPLVFIASSPFY</sequence>
<keyword evidence="3 11" id="KW-0415">Karyogamy</keyword>
<evidence type="ECO:0000256" key="9">
    <source>
        <dbReference type="ARBA" id="ARBA00023180"/>
    </source>
</evidence>